<dbReference type="EMBL" id="SAUW01000037">
    <property type="protein sequence ID" value="RWR05397.1"/>
    <property type="molecule type" value="Genomic_DNA"/>
</dbReference>
<accession>A0A443K4F8</accession>
<keyword evidence="3" id="KW-0813">Transport</keyword>
<feature type="transmembrane region" description="Helical" evidence="8">
    <location>
        <begin position="142"/>
        <end position="163"/>
    </location>
</feature>
<evidence type="ECO:0000256" key="4">
    <source>
        <dbReference type="ARBA" id="ARBA00022475"/>
    </source>
</evidence>
<feature type="transmembrane region" description="Helical" evidence="8">
    <location>
        <begin position="112"/>
        <end position="130"/>
    </location>
</feature>
<dbReference type="EMBL" id="SAUY01000030">
    <property type="protein sequence ID" value="RWR27644.1"/>
    <property type="molecule type" value="Genomic_DNA"/>
</dbReference>
<dbReference type="GO" id="GO:0022857">
    <property type="term" value="F:transmembrane transporter activity"/>
    <property type="evidence" value="ECO:0007669"/>
    <property type="project" value="InterPro"/>
</dbReference>
<evidence type="ECO:0000313" key="11">
    <source>
        <dbReference type="Proteomes" id="UP000284451"/>
    </source>
</evidence>
<comment type="subcellular location">
    <subcellularLocation>
        <location evidence="1">Cell membrane</location>
        <topology evidence="1">Multi-pass membrane protein</topology>
    </subcellularLocation>
</comment>
<comment type="similarity">
    <text evidence="2">Belongs to the binding-protein-dependent transport system permease family. FecCD subfamily.</text>
</comment>
<reference evidence="11 12" key="1">
    <citation type="submission" date="2019-01" db="EMBL/GenBank/DDBJ databases">
        <title>Sinorhodobacter populi sp. nov. isolated from the symptomatic bark tissue of Populus euramericana canker.</title>
        <authorList>
            <person name="Xu G."/>
        </authorList>
    </citation>
    <scope>NUCLEOTIDE SEQUENCE [LARGE SCALE GENOMIC DNA]</scope>
    <source>
        <strain evidence="10 11">07D10-4-3</strain>
        <strain evidence="9 12">2D-5</strain>
    </source>
</reference>
<gene>
    <name evidence="10" type="ORF">D2T29_18205</name>
    <name evidence="9" type="ORF">D2T33_19880</name>
</gene>
<evidence type="ECO:0000313" key="9">
    <source>
        <dbReference type="EMBL" id="RWR05397.1"/>
    </source>
</evidence>
<feature type="transmembrane region" description="Helical" evidence="8">
    <location>
        <begin position="57"/>
        <end position="75"/>
    </location>
</feature>
<feature type="transmembrane region" description="Helical" evidence="8">
    <location>
        <begin position="294"/>
        <end position="316"/>
    </location>
</feature>
<keyword evidence="5 8" id="KW-0812">Transmembrane</keyword>
<dbReference type="Pfam" id="PF01032">
    <property type="entry name" value="FecCD"/>
    <property type="match status" value="1"/>
</dbReference>
<reference evidence="11 12" key="2">
    <citation type="submission" date="2019-01" db="EMBL/GenBank/DDBJ databases">
        <authorList>
            <person name="Li Y."/>
        </authorList>
    </citation>
    <scope>NUCLEOTIDE SEQUENCE [LARGE SCALE GENOMIC DNA]</scope>
    <source>
        <strain evidence="10 11">07D10-4-3</strain>
        <strain evidence="9 12">2D-5</strain>
    </source>
</reference>
<dbReference type="SUPFAM" id="SSF81345">
    <property type="entry name" value="ABC transporter involved in vitamin B12 uptake, BtuC"/>
    <property type="match status" value="1"/>
</dbReference>
<keyword evidence="12" id="KW-1185">Reference proteome</keyword>
<evidence type="ECO:0000256" key="6">
    <source>
        <dbReference type="ARBA" id="ARBA00022989"/>
    </source>
</evidence>
<dbReference type="InterPro" id="IPR000522">
    <property type="entry name" value="ABC_transptr_permease_BtuC"/>
</dbReference>
<dbReference type="AlphaFoldDB" id="A0A443K4F8"/>
<dbReference type="GO" id="GO:0005886">
    <property type="term" value="C:plasma membrane"/>
    <property type="evidence" value="ECO:0007669"/>
    <property type="project" value="UniProtKB-SubCell"/>
</dbReference>
<dbReference type="PANTHER" id="PTHR30472:SF24">
    <property type="entry name" value="FERRIC ENTEROBACTIN TRANSPORT SYSTEM PERMEASE PROTEIN FEPG"/>
    <property type="match status" value="1"/>
</dbReference>
<keyword evidence="7 8" id="KW-0472">Membrane</keyword>
<dbReference type="RefSeq" id="WP_128233576.1">
    <property type="nucleotide sequence ID" value="NZ_SAUW01000037.1"/>
</dbReference>
<dbReference type="GO" id="GO:0033214">
    <property type="term" value="P:siderophore-iron import into cell"/>
    <property type="evidence" value="ECO:0007669"/>
    <property type="project" value="TreeGrafter"/>
</dbReference>
<comment type="caution">
    <text evidence="10">The sequence shown here is derived from an EMBL/GenBank/DDBJ whole genome shotgun (WGS) entry which is preliminary data.</text>
</comment>
<sequence length="328" mass="32600">MKRHGGSIVLAVIVIAAALAGLSLGEAHVPFATLWSGAVTGEGPGALILNSFRGPRVVTALGAGAVLGMAGMLFQTLFRNPLASPDLLGFNAGAELAIIAGVIAGLALPMPLVAAVGGLAAAALTAFFAARPGHETPPLTTILVGLGIGFLCSALSVFAMTLMPTNQAGEAQRWLIGSLAARIWDHAAQVWGIGAVLAVLALAQLRRLGAIELGADMAAGLGLHVGAARRWIAATAVLLAATGVAVAGPVPFVALMALPVAVSLTQARGLAGRLIAAAAAGAAILTFADVAARAAVPGIQLPAGVMTGLLGAPYLLARLSREMKKGTL</sequence>
<evidence type="ECO:0000256" key="1">
    <source>
        <dbReference type="ARBA" id="ARBA00004651"/>
    </source>
</evidence>
<organism evidence="10 11">
    <name type="scientific">Paenirhodobacter populi</name>
    <dbReference type="NCBI Taxonomy" id="2306993"/>
    <lineage>
        <taxon>Bacteria</taxon>
        <taxon>Pseudomonadati</taxon>
        <taxon>Pseudomonadota</taxon>
        <taxon>Alphaproteobacteria</taxon>
        <taxon>Rhodobacterales</taxon>
        <taxon>Rhodobacter group</taxon>
        <taxon>Paenirhodobacter</taxon>
    </lineage>
</organism>
<evidence type="ECO:0000256" key="3">
    <source>
        <dbReference type="ARBA" id="ARBA00022448"/>
    </source>
</evidence>
<accession>A0A443IKM6</accession>
<feature type="transmembrane region" description="Helical" evidence="8">
    <location>
        <begin position="270"/>
        <end position="288"/>
    </location>
</feature>
<dbReference type="InterPro" id="IPR037294">
    <property type="entry name" value="ABC_BtuC-like"/>
</dbReference>
<keyword evidence="4" id="KW-1003">Cell membrane</keyword>
<name>A0A443K4F8_9RHOB</name>
<dbReference type="Proteomes" id="UP000284451">
    <property type="component" value="Unassembled WGS sequence"/>
</dbReference>
<keyword evidence="6 8" id="KW-1133">Transmembrane helix</keyword>
<evidence type="ECO:0000313" key="10">
    <source>
        <dbReference type="EMBL" id="RWR27644.1"/>
    </source>
</evidence>
<proteinExistence type="inferred from homology"/>
<dbReference type="Gene3D" id="1.10.3470.10">
    <property type="entry name" value="ABC transporter involved in vitamin B12 uptake, BtuC"/>
    <property type="match status" value="1"/>
</dbReference>
<protein>
    <submittedName>
        <fullName evidence="10">Iron ABC transporter permease</fullName>
    </submittedName>
</protein>
<feature type="transmembrane region" description="Helical" evidence="8">
    <location>
        <begin position="233"/>
        <end position="258"/>
    </location>
</feature>
<evidence type="ECO:0000256" key="2">
    <source>
        <dbReference type="ARBA" id="ARBA00007935"/>
    </source>
</evidence>
<evidence type="ECO:0000256" key="7">
    <source>
        <dbReference type="ARBA" id="ARBA00023136"/>
    </source>
</evidence>
<evidence type="ECO:0000313" key="12">
    <source>
        <dbReference type="Proteomes" id="UP000285710"/>
    </source>
</evidence>
<feature type="transmembrane region" description="Helical" evidence="8">
    <location>
        <begin position="87"/>
        <end position="106"/>
    </location>
</feature>
<evidence type="ECO:0000256" key="5">
    <source>
        <dbReference type="ARBA" id="ARBA00022692"/>
    </source>
</evidence>
<dbReference type="Proteomes" id="UP000285710">
    <property type="component" value="Unassembled WGS sequence"/>
</dbReference>
<dbReference type="PANTHER" id="PTHR30472">
    <property type="entry name" value="FERRIC ENTEROBACTIN TRANSPORT SYSTEM PERMEASE PROTEIN"/>
    <property type="match status" value="1"/>
</dbReference>
<evidence type="ECO:0000256" key="8">
    <source>
        <dbReference type="SAM" id="Phobius"/>
    </source>
</evidence>